<evidence type="ECO:0000256" key="10">
    <source>
        <dbReference type="ARBA" id="ARBA00022801"/>
    </source>
</evidence>
<dbReference type="GO" id="GO:0046872">
    <property type="term" value="F:metal ion binding"/>
    <property type="evidence" value="ECO:0007669"/>
    <property type="project" value="UniProtKB-KW"/>
</dbReference>
<feature type="binding site" evidence="13">
    <location>
        <position position="203"/>
    </location>
    <ligand>
        <name>Mg(2+)</name>
        <dbReference type="ChEBI" id="CHEBI:18420"/>
        <label>1</label>
    </ligand>
</feature>
<protein>
    <recommendedName>
        <fullName evidence="6 12">Ribonuclease H</fullName>
        <ecNumber evidence="5 12">3.1.26.4</ecNumber>
    </recommendedName>
</protein>
<sequence>MAQKKYYVVWQGVKPGIYDSWEACKAQVAGYDHALYKSFPSLAEAEQAFNDNPWKHLAPKEKEHRKVSSSHSSFIRQSLAVDAACSGNPGRMEYRGVWVEDGVELFRVGPIAEGTNNIGEFLAIVHALALLQKSDKPTPIYTDSVNALKWVEKKKCNTKLKQTEQNKQLFEWIARAEKWLRENHYSNPILKWETKQWGEIPADFGRK</sequence>
<dbReference type="InterPro" id="IPR036397">
    <property type="entry name" value="RNaseH_sf"/>
</dbReference>
<evidence type="ECO:0000256" key="13">
    <source>
        <dbReference type="PIRSR" id="PIRSR037839-1"/>
    </source>
</evidence>
<dbReference type="AlphaFoldDB" id="A0A101HH71"/>
<dbReference type="SUPFAM" id="SSF55658">
    <property type="entry name" value="L9 N-domain-like"/>
    <property type="match status" value="1"/>
</dbReference>
<dbReference type="InterPro" id="IPR017290">
    <property type="entry name" value="RNase_H_bac"/>
</dbReference>
<evidence type="ECO:0000256" key="9">
    <source>
        <dbReference type="ARBA" id="ARBA00022759"/>
    </source>
</evidence>
<evidence type="ECO:0000313" key="15">
    <source>
        <dbReference type="EMBL" id="KUK76743.1"/>
    </source>
</evidence>
<dbReference type="EC" id="3.1.26.4" evidence="5 12"/>
<keyword evidence="10 12" id="KW-0378">Hydrolase</keyword>
<dbReference type="PANTHER" id="PTHR10642">
    <property type="entry name" value="RIBONUCLEASE H1"/>
    <property type="match status" value="1"/>
</dbReference>
<dbReference type="Pfam" id="PF01693">
    <property type="entry name" value="Cauli_VI"/>
    <property type="match status" value="1"/>
</dbReference>
<evidence type="ECO:0000256" key="12">
    <source>
        <dbReference type="PIRNR" id="PIRNR037839"/>
    </source>
</evidence>
<dbReference type="PIRSF" id="PIRSF037839">
    <property type="entry name" value="Ribonuclease_H"/>
    <property type="match status" value="1"/>
</dbReference>
<comment type="caution">
    <text evidence="15">The sequence shown here is derived from an EMBL/GenBank/DDBJ whole genome shotgun (WGS) entry which is preliminary data.</text>
</comment>
<feature type="binding site" evidence="13">
    <location>
        <position position="143"/>
    </location>
    <ligand>
        <name>Mg(2+)</name>
        <dbReference type="ChEBI" id="CHEBI:18420"/>
        <label>2</label>
    </ligand>
</feature>
<evidence type="ECO:0000256" key="4">
    <source>
        <dbReference type="ARBA" id="ARBA00005300"/>
    </source>
</evidence>
<gene>
    <name evidence="15" type="ORF">XD92_1081</name>
</gene>
<keyword evidence="8 12" id="KW-0479">Metal-binding</keyword>
<evidence type="ECO:0000256" key="1">
    <source>
        <dbReference type="ARBA" id="ARBA00000077"/>
    </source>
</evidence>
<evidence type="ECO:0000256" key="11">
    <source>
        <dbReference type="ARBA" id="ARBA00022842"/>
    </source>
</evidence>
<evidence type="ECO:0000259" key="14">
    <source>
        <dbReference type="PROSITE" id="PS50879"/>
    </source>
</evidence>
<evidence type="ECO:0000256" key="6">
    <source>
        <dbReference type="ARBA" id="ARBA00017721"/>
    </source>
</evidence>
<evidence type="ECO:0000256" key="3">
    <source>
        <dbReference type="ARBA" id="ARBA00004065"/>
    </source>
</evidence>
<evidence type="ECO:0000256" key="5">
    <source>
        <dbReference type="ARBA" id="ARBA00012180"/>
    </source>
</evidence>
<comment type="cofactor">
    <cofactor evidence="2">
        <name>Mg(2+)</name>
        <dbReference type="ChEBI" id="CHEBI:18420"/>
    </cofactor>
</comment>
<dbReference type="InterPro" id="IPR002156">
    <property type="entry name" value="RNaseH_domain"/>
</dbReference>
<keyword evidence="7 12" id="KW-0540">Nuclease</keyword>
<dbReference type="PROSITE" id="PS50879">
    <property type="entry name" value="RNASE_H_1"/>
    <property type="match status" value="1"/>
</dbReference>
<evidence type="ECO:0000256" key="7">
    <source>
        <dbReference type="ARBA" id="ARBA00022722"/>
    </source>
</evidence>
<evidence type="ECO:0000256" key="8">
    <source>
        <dbReference type="ARBA" id="ARBA00022723"/>
    </source>
</evidence>
<dbReference type="PATRIC" id="fig|294710.3.peg.1472"/>
<dbReference type="InterPro" id="IPR037056">
    <property type="entry name" value="RNase_H1_N_sf"/>
</dbReference>
<dbReference type="InterPro" id="IPR009027">
    <property type="entry name" value="Ribosomal_bL9/RNase_H1_N"/>
</dbReference>
<dbReference type="Pfam" id="PF00075">
    <property type="entry name" value="RNase_H"/>
    <property type="match status" value="1"/>
</dbReference>
<dbReference type="GO" id="GO:0005737">
    <property type="term" value="C:cytoplasm"/>
    <property type="evidence" value="ECO:0007669"/>
    <property type="project" value="UniProtKB-SubCell"/>
</dbReference>
<feature type="domain" description="RNase H type-1" evidence="14">
    <location>
        <begin position="73"/>
        <end position="207"/>
    </location>
</feature>
<dbReference type="PANTHER" id="PTHR10642:SF26">
    <property type="entry name" value="RIBONUCLEASE H1"/>
    <property type="match status" value="1"/>
</dbReference>
<keyword evidence="12" id="KW-0963">Cytoplasm</keyword>
<keyword evidence="9 12" id="KW-0255">Endonuclease</keyword>
<dbReference type="Proteomes" id="UP000053860">
    <property type="component" value="Unassembled WGS sequence"/>
</dbReference>
<comment type="similarity">
    <text evidence="4 12">Belongs to the RNase H family.</text>
</comment>
<dbReference type="GO" id="GO:0043137">
    <property type="term" value="P:DNA replication, removal of RNA primer"/>
    <property type="evidence" value="ECO:0007669"/>
    <property type="project" value="TreeGrafter"/>
</dbReference>
<comment type="subcellular location">
    <subcellularLocation>
        <location evidence="12">Cytoplasm</location>
    </subcellularLocation>
</comment>
<dbReference type="InterPro" id="IPR011320">
    <property type="entry name" value="RNase_H1_N"/>
</dbReference>
<dbReference type="InterPro" id="IPR050092">
    <property type="entry name" value="RNase_H"/>
</dbReference>
<dbReference type="GO" id="GO:0004523">
    <property type="term" value="F:RNA-DNA hybrid ribonuclease activity"/>
    <property type="evidence" value="ECO:0007669"/>
    <property type="project" value="UniProtKB-UniRule"/>
</dbReference>
<feature type="binding site" evidence="13">
    <location>
        <position position="120"/>
    </location>
    <ligand>
        <name>Mg(2+)</name>
        <dbReference type="ChEBI" id="CHEBI:18420"/>
        <label>2</label>
    </ligand>
</feature>
<feature type="binding site" evidence="13">
    <location>
        <position position="82"/>
    </location>
    <ligand>
        <name>Mg(2+)</name>
        <dbReference type="ChEBI" id="CHEBI:18420"/>
        <label>1</label>
    </ligand>
</feature>
<comment type="cofactor">
    <cofactor evidence="13">
        <name>Mn(2+)</name>
        <dbReference type="ChEBI" id="CHEBI:29035"/>
    </cofactor>
    <cofactor evidence="13">
        <name>Mg(2+)</name>
        <dbReference type="ChEBI" id="CHEBI:18420"/>
    </cofactor>
    <text evidence="13">Binds 2 metal ions per subunit. Manganese or magnesium.</text>
</comment>
<comment type="catalytic activity">
    <reaction evidence="1 12">
        <text>Endonucleolytic cleavage to 5'-phosphomonoester.</text>
        <dbReference type="EC" id="3.1.26.4"/>
    </reaction>
</comment>
<dbReference type="Gene3D" id="3.30.420.10">
    <property type="entry name" value="Ribonuclease H-like superfamily/Ribonuclease H"/>
    <property type="match status" value="1"/>
</dbReference>
<organism evidence="15 16">
    <name type="scientific">Proteiniphilum acetatigenes</name>
    <dbReference type="NCBI Taxonomy" id="294710"/>
    <lineage>
        <taxon>Bacteria</taxon>
        <taxon>Pseudomonadati</taxon>
        <taxon>Bacteroidota</taxon>
        <taxon>Bacteroidia</taxon>
        <taxon>Bacteroidales</taxon>
        <taxon>Dysgonomonadaceae</taxon>
        <taxon>Proteiniphilum</taxon>
    </lineage>
</organism>
<dbReference type="InterPro" id="IPR012337">
    <property type="entry name" value="RNaseH-like_sf"/>
</dbReference>
<name>A0A101HH71_9BACT</name>
<comment type="function">
    <text evidence="3 12">Endonuclease that specifically degrades the RNA of RNA-DNA hybrids.</text>
</comment>
<keyword evidence="13" id="KW-0464">Manganese</keyword>
<reference evidence="16" key="1">
    <citation type="journal article" date="2015" name="MBio">
        <title>Genome-Resolved Metagenomic Analysis Reveals Roles for Candidate Phyla and Other Microbial Community Members in Biogeochemical Transformations in Oil Reservoirs.</title>
        <authorList>
            <person name="Hu P."/>
            <person name="Tom L."/>
            <person name="Singh A."/>
            <person name="Thomas B.C."/>
            <person name="Baker B.J."/>
            <person name="Piceno Y.M."/>
            <person name="Andersen G.L."/>
            <person name="Banfield J.F."/>
        </authorList>
    </citation>
    <scope>NUCLEOTIDE SEQUENCE [LARGE SCALE GENOMIC DNA]</scope>
</reference>
<evidence type="ECO:0000256" key="2">
    <source>
        <dbReference type="ARBA" id="ARBA00001946"/>
    </source>
</evidence>
<dbReference type="SUPFAM" id="SSF53098">
    <property type="entry name" value="Ribonuclease H-like"/>
    <property type="match status" value="1"/>
</dbReference>
<accession>A0A101HH71</accession>
<dbReference type="EMBL" id="LGGN01000208">
    <property type="protein sequence ID" value="KUK76743.1"/>
    <property type="molecule type" value="Genomic_DNA"/>
</dbReference>
<evidence type="ECO:0000313" key="16">
    <source>
        <dbReference type="Proteomes" id="UP000053860"/>
    </source>
</evidence>
<proteinExistence type="inferred from homology"/>
<dbReference type="Gene3D" id="3.40.970.10">
    <property type="entry name" value="Ribonuclease H1, N-terminal domain"/>
    <property type="match status" value="1"/>
</dbReference>
<dbReference type="GO" id="GO:0003676">
    <property type="term" value="F:nucleic acid binding"/>
    <property type="evidence" value="ECO:0007669"/>
    <property type="project" value="UniProtKB-UniRule"/>
</dbReference>
<dbReference type="FunFam" id="3.40.970.10:FF:000002">
    <property type="entry name" value="Ribonuclease H"/>
    <property type="match status" value="1"/>
</dbReference>
<keyword evidence="11 12" id="KW-0460">Magnesium</keyword>